<evidence type="ECO:0000256" key="1">
    <source>
        <dbReference type="SAM" id="SignalP"/>
    </source>
</evidence>
<evidence type="ECO:0000313" key="2">
    <source>
        <dbReference type="EMBL" id="MBO8481095.1"/>
    </source>
</evidence>
<dbReference type="Proteomes" id="UP000823772">
    <property type="component" value="Unassembled WGS sequence"/>
</dbReference>
<protein>
    <submittedName>
        <fullName evidence="2">DUF4252 domain-containing protein</fullName>
    </submittedName>
</protein>
<keyword evidence="1" id="KW-0732">Signal</keyword>
<reference evidence="2" key="2">
    <citation type="journal article" date="2021" name="PeerJ">
        <title>Extensive microbial diversity within the chicken gut microbiome revealed by metagenomics and culture.</title>
        <authorList>
            <person name="Gilroy R."/>
            <person name="Ravi A."/>
            <person name="Getino M."/>
            <person name="Pursley I."/>
            <person name="Horton D.L."/>
            <person name="Alikhan N.F."/>
            <person name="Baker D."/>
            <person name="Gharbi K."/>
            <person name="Hall N."/>
            <person name="Watson M."/>
            <person name="Adriaenssens E.M."/>
            <person name="Foster-Nyarko E."/>
            <person name="Jarju S."/>
            <person name="Secka A."/>
            <person name="Antonio M."/>
            <person name="Oren A."/>
            <person name="Chaudhuri R.R."/>
            <person name="La Ragione R."/>
            <person name="Hildebrand F."/>
            <person name="Pallen M.J."/>
        </authorList>
    </citation>
    <scope>NUCLEOTIDE SEQUENCE</scope>
    <source>
        <strain evidence="2">B3-2255</strain>
    </source>
</reference>
<accession>A0A9D9IYV0</accession>
<name>A0A9D9IYV0_9BACT</name>
<dbReference type="AlphaFoldDB" id="A0A9D9IYV0"/>
<proteinExistence type="predicted"/>
<comment type="caution">
    <text evidence="2">The sequence shown here is derived from an EMBL/GenBank/DDBJ whole genome shotgun (WGS) entry which is preliminary data.</text>
</comment>
<gene>
    <name evidence="2" type="ORF">IAC87_00945</name>
</gene>
<dbReference type="EMBL" id="JADILY010000018">
    <property type="protein sequence ID" value="MBO8481095.1"/>
    <property type="molecule type" value="Genomic_DNA"/>
</dbReference>
<feature type="signal peptide" evidence="1">
    <location>
        <begin position="1"/>
        <end position="18"/>
    </location>
</feature>
<dbReference type="InterPro" id="IPR025348">
    <property type="entry name" value="DUF4252"/>
</dbReference>
<reference evidence="2" key="1">
    <citation type="submission" date="2020-10" db="EMBL/GenBank/DDBJ databases">
        <authorList>
            <person name="Gilroy R."/>
        </authorList>
    </citation>
    <scope>NUCLEOTIDE SEQUENCE</scope>
    <source>
        <strain evidence="2">B3-2255</strain>
    </source>
</reference>
<organism evidence="2 3">
    <name type="scientific">Candidatus Merdivivens faecigallinarum</name>
    <dbReference type="NCBI Taxonomy" id="2840871"/>
    <lineage>
        <taxon>Bacteria</taxon>
        <taxon>Pseudomonadati</taxon>
        <taxon>Bacteroidota</taxon>
        <taxon>Bacteroidia</taxon>
        <taxon>Bacteroidales</taxon>
        <taxon>Muribaculaceae</taxon>
        <taxon>Muribaculaceae incertae sedis</taxon>
        <taxon>Candidatus Merdivivens</taxon>
    </lineage>
</organism>
<feature type="chain" id="PRO_5039219136" evidence="1">
    <location>
        <begin position="19"/>
        <end position="191"/>
    </location>
</feature>
<evidence type="ECO:0000313" key="3">
    <source>
        <dbReference type="Proteomes" id="UP000823772"/>
    </source>
</evidence>
<dbReference type="Pfam" id="PF14060">
    <property type="entry name" value="DUF4252"/>
    <property type="match status" value="1"/>
</dbReference>
<sequence>MKKIWMILAVLCVFPAFAAAQSPFETFYEKWSSENSVSSVYVTREMLDFAGTICFGQDDGIDGNVMIDVNNIVIEKLDHIFTMSVSQLTMYKCGMEKDLERILKNSSGDYKTLVKINENPEKLTIYYRENGAQSEIIVVSYTDPDGGEYLSDPDPNNTQVNIVVLVGDITSENIGKMIFGSKNASETAGQE</sequence>